<comment type="caution">
    <text evidence="1">The sequence shown here is derived from an EMBL/GenBank/DDBJ whole genome shotgun (WGS) entry which is preliminary data.</text>
</comment>
<dbReference type="Proteomes" id="UP001165679">
    <property type="component" value="Unassembled WGS sequence"/>
</dbReference>
<dbReference type="EMBL" id="JAPDNT010000027">
    <property type="protein sequence ID" value="MCW3476943.1"/>
    <property type="molecule type" value="Genomic_DNA"/>
</dbReference>
<evidence type="ECO:0000313" key="1">
    <source>
        <dbReference type="EMBL" id="MCW3476943.1"/>
    </source>
</evidence>
<keyword evidence="2" id="KW-1185">Reference proteome</keyword>
<reference evidence="1" key="1">
    <citation type="submission" date="2022-09" db="EMBL/GenBank/DDBJ databases">
        <title>Rhodovastum sp. nov. RN2-1 isolated from soil in Seongnam, South Korea.</title>
        <authorList>
            <person name="Le N.T."/>
        </authorList>
    </citation>
    <scope>NUCLEOTIDE SEQUENCE</scope>
    <source>
        <strain evidence="1">RN2-1</strain>
    </source>
</reference>
<accession>A0AA42CF90</accession>
<organism evidence="1 2">
    <name type="scientific">Limobrevibacterium gyesilva</name>
    <dbReference type="NCBI Taxonomy" id="2991712"/>
    <lineage>
        <taxon>Bacteria</taxon>
        <taxon>Pseudomonadati</taxon>
        <taxon>Pseudomonadota</taxon>
        <taxon>Alphaproteobacteria</taxon>
        <taxon>Acetobacterales</taxon>
        <taxon>Acetobacteraceae</taxon>
        <taxon>Limobrevibacterium</taxon>
    </lineage>
</organism>
<evidence type="ECO:0000313" key="2">
    <source>
        <dbReference type="Proteomes" id="UP001165679"/>
    </source>
</evidence>
<dbReference type="RefSeq" id="WP_264715800.1">
    <property type="nucleotide sequence ID" value="NZ_JAPDNT010000027.1"/>
</dbReference>
<reference evidence="1" key="2">
    <citation type="submission" date="2022-10" db="EMBL/GenBank/DDBJ databases">
        <authorList>
            <person name="Trinh H.N."/>
        </authorList>
    </citation>
    <scope>NUCLEOTIDE SEQUENCE</scope>
    <source>
        <strain evidence="1">RN2-1</strain>
    </source>
</reference>
<gene>
    <name evidence="1" type="ORF">OL599_20455</name>
</gene>
<name>A0AA42CF90_9PROT</name>
<protein>
    <submittedName>
        <fullName evidence="1">Uncharacterized protein</fullName>
    </submittedName>
</protein>
<sequence length="79" mass="7883">MTQVPAIAAPTVTRLPAGSRGAVLVRGSHGGLVGGDPAMALRVDGIVSAINAAAATLGARVGDRARDVLLAWTRLANRG</sequence>
<dbReference type="AlphaFoldDB" id="A0AA42CF90"/>
<proteinExistence type="predicted"/>